<accession>A0A7Y9E439</accession>
<name>A0A7Y9E439_9ACTN</name>
<dbReference type="RefSeq" id="WP_179662717.1">
    <property type="nucleotide sequence ID" value="NZ_JACCBG010000001.1"/>
</dbReference>
<dbReference type="Proteomes" id="UP000535511">
    <property type="component" value="Unassembled WGS sequence"/>
</dbReference>
<comment type="caution">
    <text evidence="2">The sequence shown here is derived from an EMBL/GenBank/DDBJ whole genome shotgun (WGS) entry which is preliminary data.</text>
</comment>
<dbReference type="InterPro" id="IPR029052">
    <property type="entry name" value="Metallo-depent_PP-like"/>
</dbReference>
<protein>
    <recommendedName>
        <fullName evidence="4">Calcineurin-like phosphoesterase domain-containing protein</fullName>
    </recommendedName>
</protein>
<reference evidence="2 3" key="1">
    <citation type="submission" date="2020-07" db="EMBL/GenBank/DDBJ databases">
        <title>Sequencing the genomes of 1000 actinobacteria strains.</title>
        <authorList>
            <person name="Klenk H.-P."/>
        </authorList>
    </citation>
    <scope>NUCLEOTIDE SEQUENCE [LARGE SCALE GENOMIC DNA]</scope>
    <source>
        <strain evidence="2 3">DSM 21350</strain>
    </source>
</reference>
<feature type="signal peptide" evidence="1">
    <location>
        <begin position="1"/>
        <end position="30"/>
    </location>
</feature>
<evidence type="ECO:0008006" key="4">
    <source>
        <dbReference type="Google" id="ProtNLM"/>
    </source>
</evidence>
<sequence length="351" mass="37606">MSRNRTRTATALTSLAIAAAGVTVGPAATAAPADGPSGGAARGYSFAMIGDVPYGADQIAAFPGWIQQINADPAVRSVVHLGDIKNGSSVCSDEYFSMIRADFDTFEDPLVYTPGDNEWTDCHRADDGAYNPLERLAQLRSTFFDHPGRTLGEHAMPVTSQAQRGYPENVTWRRAGVTFLTANVPGSDNGLKPWTGLGKTEPIPEQRHAVEERTAADIDELHAAFAAARQHHDRGVVVAQQADMFDPTYTPTWDDISAFKPWVQALVDEASRFDGPVYLFDGDSHAYNSDQPLATGSPWLSTYGVSGAADNLTRVTVDGSSNNGDYLRVTVGAPGATGAPLLSWQRVPYTS</sequence>
<keyword evidence="3" id="KW-1185">Reference proteome</keyword>
<organism evidence="2 3">
    <name type="scientific">Nocardioides panaciterrulae</name>
    <dbReference type="NCBI Taxonomy" id="661492"/>
    <lineage>
        <taxon>Bacteria</taxon>
        <taxon>Bacillati</taxon>
        <taxon>Actinomycetota</taxon>
        <taxon>Actinomycetes</taxon>
        <taxon>Propionibacteriales</taxon>
        <taxon>Nocardioidaceae</taxon>
        <taxon>Nocardioides</taxon>
    </lineage>
</organism>
<evidence type="ECO:0000256" key="1">
    <source>
        <dbReference type="SAM" id="SignalP"/>
    </source>
</evidence>
<evidence type="ECO:0000313" key="2">
    <source>
        <dbReference type="EMBL" id="NYD40893.1"/>
    </source>
</evidence>
<keyword evidence="1" id="KW-0732">Signal</keyword>
<dbReference type="EMBL" id="JACCBG010000001">
    <property type="protein sequence ID" value="NYD40893.1"/>
    <property type="molecule type" value="Genomic_DNA"/>
</dbReference>
<feature type="chain" id="PRO_5031425125" description="Calcineurin-like phosphoesterase domain-containing protein" evidence="1">
    <location>
        <begin position="31"/>
        <end position="351"/>
    </location>
</feature>
<evidence type="ECO:0000313" key="3">
    <source>
        <dbReference type="Proteomes" id="UP000535511"/>
    </source>
</evidence>
<proteinExistence type="predicted"/>
<dbReference type="AlphaFoldDB" id="A0A7Y9E439"/>
<dbReference type="SUPFAM" id="SSF56300">
    <property type="entry name" value="Metallo-dependent phosphatases"/>
    <property type="match status" value="1"/>
</dbReference>
<gene>
    <name evidence="2" type="ORF">BJZ21_000976</name>
</gene>